<evidence type="ECO:0000313" key="3">
    <source>
        <dbReference type="Proteomes" id="UP000199060"/>
    </source>
</evidence>
<feature type="signal peptide" evidence="1">
    <location>
        <begin position="1"/>
        <end position="21"/>
    </location>
</feature>
<dbReference type="OrthoDB" id="820054at2"/>
<feature type="chain" id="PRO_5011649108" evidence="1">
    <location>
        <begin position="22"/>
        <end position="247"/>
    </location>
</feature>
<gene>
    <name evidence="2" type="ORF">SAMN04488104_103524</name>
</gene>
<dbReference type="InterPro" id="IPR008969">
    <property type="entry name" value="CarboxyPept-like_regulatory"/>
</dbReference>
<dbReference type="EMBL" id="FNAC01000035">
    <property type="protein sequence ID" value="SDD52751.1"/>
    <property type="molecule type" value="Genomic_DNA"/>
</dbReference>
<dbReference type="RefSeq" id="WP_087940545.1">
    <property type="nucleotide sequence ID" value="NZ_FNAC01000035.1"/>
</dbReference>
<name>A0A1G6VGY3_9BACT</name>
<dbReference type="Proteomes" id="UP000199060">
    <property type="component" value="Unassembled WGS sequence"/>
</dbReference>
<evidence type="ECO:0000313" key="2">
    <source>
        <dbReference type="EMBL" id="SDD52751.1"/>
    </source>
</evidence>
<dbReference type="Pfam" id="PF13715">
    <property type="entry name" value="CarbopepD_reg_2"/>
    <property type="match status" value="1"/>
</dbReference>
<protein>
    <submittedName>
        <fullName evidence="2">CarboxypepD_reg-like domain-containing protein</fullName>
    </submittedName>
</protein>
<keyword evidence="3" id="KW-1185">Reference proteome</keyword>
<dbReference type="SUPFAM" id="SSF49464">
    <property type="entry name" value="Carboxypeptidase regulatory domain-like"/>
    <property type="match status" value="1"/>
</dbReference>
<dbReference type="Gene3D" id="2.60.40.1120">
    <property type="entry name" value="Carboxypeptidase-like, regulatory domain"/>
    <property type="match status" value="1"/>
</dbReference>
<reference evidence="3" key="1">
    <citation type="submission" date="2016-10" db="EMBL/GenBank/DDBJ databases">
        <authorList>
            <person name="Varghese N."/>
            <person name="Submissions S."/>
        </authorList>
    </citation>
    <scope>NUCLEOTIDE SEQUENCE [LARGE SCALE GENOMIC DNA]</scope>
    <source>
        <strain evidence="3">DSM 23095</strain>
    </source>
</reference>
<keyword evidence="1" id="KW-0732">Signal</keyword>
<sequence length="247" mass="28705">MKRGFYLLFLLSFGIALTTHGQSAYSGNILDASDRQFLEGVSVSVIGRESRDTTNQRGYFSVKAFQGDTLLVEFEGFISRKISLEKDRFLMIEIQDNARFLPTFEVKSPGYSYRFKDGRLVLREEDEEVKPSRKGEVIAAPLSNADGTGEIAISGMISYFTKKARYAREYEKKKEWHQRRSGYYAIVQSDSIRTELKRKFELDSANWDELIIRFNQFHAAHEFLDWPESRVLNQLKEFLRIETSFLD</sequence>
<dbReference type="STRING" id="686796.SAMN04488104_103524"/>
<proteinExistence type="predicted"/>
<dbReference type="AlphaFoldDB" id="A0A1G6VGY3"/>
<accession>A0A1G6VGY3</accession>
<organism evidence="2 3">
    <name type="scientific">Algoriphagus faecimaris</name>
    <dbReference type="NCBI Taxonomy" id="686796"/>
    <lineage>
        <taxon>Bacteria</taxon>
        <taxon>Pseudomonadati</taxon>
        <taxon>Bacteroidota</taxon>
        <taxon>Cytophagia</taxon>
        <taxon>Cytophagales</taxon>
        <taxon>Cyclobacteriaceae</taxon>
        <taxon>Algoriphagus</taxon>
    </lineage>
</organism>
<evidence type="ECO:0000256" key="1">
    <source>
        <dbReference type="SAM" id="SignalP"/>
    </source>
</evidence>